<dbReference type="RefSeq" id="WP_285725898.1">
    <property type="nucleotide sequence ID" value="NZ_BSDD01000004.1"/>
</dbReference>
<protein>
    <submittedName>
        <fullName evidence="2">Ferredoxin</fullName>
    </submittedName>
</protein>
<dbReference type="EMBL" id="BSDD01000004">
    <property type="protein sequence ID" value="GLH70560.1"/>
    <property type="molecule type" value="Genomic_DNA"/>
</dbReference>
<evidence type="ECO:0000313" key="3">
    <source>
        <dbReference type="Proteomes" id="UP001165089"/>
    </source>
</evidence>
<evidence type="ECO:0000313" key="2">
    <source>
        <dbReference type="EMBL" id="GLH70560.1"/>
    </source>
</evidence>
<sequence length="95" mass="9907">MSVKVHFLLEDLLVEAPAGTPLQRIADAAGADITFGCRTGSCGTCRVRVTEGLGHCGEPGPEERDFLAGLGAPPDQRLACQVVVQGDVAIEYLGL</sequence>
<reference evidence="2 3" key="1">
    <citation type="journal article" date="2023" name="Antonie Van Leeuwenhoek">
        <title>Mesoterricola silvestris gen. nov., sp. nov., Mesoterricola sediminis sp. nov., Geothrix oryzae sp. nov., Geothrix edaphica sp. nov., Geothrix rubra sp. nov., and Geothrix limicola sp. nov., six novel members of Acidobacteriota isolated from soils.</title>
        <authorList>
            <person name="Itoh H."/>
            <person name="Sugisawa Y."/>
            <person name="Mise K."/>
            <person name="Xu Z."/>
            <person name="Kuniyasu M."/>
            <person name="Ushijima N."/>
            <person name="Kawano K."/>
            <person name="Kobayashi E."/>
            <person name="Shiratori Y."/>
            <person name="Masuda Y."/>
            <person name="Senoo K."/>
        </authorList>
    </citation>
    <scope>NUCLEOTIDE SEQUENCE [LARGE SCALE GENOMIC DNA]</scope>
    <source>
        <strain evidence="2 3">Red803</strain>
    </source>
</reference>
<comment type="caution">
    <text evidence="2">The sequence shown here is derived from an EMBL/GenBank/DDBJ whole genome shotgun (WGS) entry which is preliminary data.</text>
</comment>
<dbReference type="Pfam" id="PF00111">
    <property type="entry name" value="Fer2"/>
    <property type="match status" value="1"/>
</dbReference>
<dbReference type="Gene3D" id="3.10.20.30">
    <property type="match status" value="1"/>
</dbReference>
<evidence type="ECO:0000259" key="1">
    <source>
        <dbReference type="PROSITE" id="PS51085"/>
    </source>
</evidence>
<dbReference type="InterPro" id="IPR001041">
    <property type="entry name" value="2Fe-2S_ferredoxin-type"/>
</dbReference>
<dbReference type="InterPro" id="IPR036010">
    <property type="entry name" value="2Fe-2S_ferredoxin-like_sf"/>
</dbReference>
<dbReference type="Proteomes" id="UP001165089">
    <property type="component" value="Unassembled WGS sequence"/>
</dbReference>
<name>A0ABQ5Q842_9BACT</name>
<keyword evidence="3" id="KW-1185">Reference proteome</keyword>
<dbReference type="SUPFAM" id="SSF54292">
    <property type="entry name" value="2Fe-2S ferredoxin-like"/>
    <property type="match status" value="1"/>
</dbReference>
<accession>A0ABQ5Q842</accession>
<gene>
    <name evidence="2" type="ORF">GETHPA_20930</name>
</gene>
<dbReference type="InterPro" id="IPR006058">
    <property type="entry name" value="2Fe2S_fd_BS"/>
</dbReference>
<feature type="domain" description="2Fe-2S ferredoxin-type" evidence="1">
    <location>
        <begin position="3"/>
        <end position="95"/>
    </location>
</feature>
<organism evidence="2 3">
    <name type="scientific">Geothrix rubra</name>
    <dbReference type="NCBI Taxonomy" id="2927977"/>
    <lineage>
        <taxon>Bacteria</taxon>
        <taxon>Pseudomonadati</taxon>
        <taxon>Acidobacteriota</taxon>
        <taxon>Holophagae</taxon>
        <taxon>Holophagales</taxon>
        <taxon>Holophagaceae</taxon>
        <taxon>Geothrix</taxon>
    </lineage>
</organism>
<dbReference type="InterPro" id="IPR012675">
    <property type="entry name" value="Beta-grasp_dom_sf"/>
</dbReference>
<proteinExistence type="predicted"/>
<dbReference type="CDD" id="cd00207">
    <property type="entry name" value="fer2"/>
    <property type="match status" value="1"/>
</dbReference>
<dbReference type="PROSITE" id="PS00197">
    <property type="entry name" value="2FE2S_FER_1"/>
    <property type="match status" value="1"/>
</dbReference>
<dbReference type="PROSITE" id="PS51085">
    <property type="entry name" value="2FE2S_FER_2"/>
    <property type="match status" value="1"/>
</dbReference>